<protein>
    <submittedName>
        <fullName evidence="1">Uncharacterized protein</fullName>
    </submittedName>
</protein>
<dbReference type="Proteomes" id="UP000217289">
    <property type="component" value="Chromosome"/>
</dbReference>
<dbReference type="AlphaFoldDB" id="A0A250ICP4"/>
<dbReference type="KEGG" id="mbd:MEBOL_002985"/>
<sequence length="374" mass="41651">MLRAFFWQEKVRANLELLRQVALDQPQVDATLESVSQRAQVEAWPPNSSSMVLLAEVVKLRTALSKVVDRRLSAKVKPVRLGEALLLLEEEVLRAGPLLGRRLWTQAVDILPRNLPDLRAACVSAEVFERVFARPVPAGSLPFGAEEADEVRRAFPLSDKAMQSLWDRVERFDTTGKLRAYLEKGARRAPMHPPRSGPELFLHALFWRDLARSRLRVLLESRVSPLIPGEEEGPELLVWLVAREASSEARLAASPLLSEGRAGLLEVAAELTALSHSRPDGAWNIEVAWGRLWAAAQRAKAETGPDMERVCQALRLFIRLRGQAETPARLFSRGSEQQLSRLVPLSTTEAEDLPGLVRQARQVTGRSSWAKVSG</sequence>
<gene>
    <name evidence="1" type="ORF">MEBOL_002985</name>
</gene>
<accession>A0A250ICP4</accession>
<evidence type="ECO:0000313" key="1">
    <source>
        <dbReference type="EMBL" id="ATB29535.1"/>
    </source>
</evidence>
<keyword evidence="2" id="KW-1185">Reference proteome</keyword>
<proteinExistence type="predicted"/>
<dbReference type="EMBL" id="CP022163">
    <property type="protein sequence ID" value="ATB29535.1"/>
    <property type="molecule type" value="Genomic_DNA"/>
</dbReference>
<reference evidence="1 2" key="1">
    <citation type="submission" date="2017-06" db="EMBL/GenBank/DDBJ databases">
        <authorList>
            <person name="Kim H.J."/>
            <person name="Triplett B.A."/>
        </authorList>
    </citation>
    <scope>NUCLEOTIDE SEQUENCE [LARGE SCALE GENOMIC DNA]</scope>
    <source>
        <strain evidence="1 2">DSM 14713</strain>
    </source>
</reference>
<name>A0A250ICP4_9BACT</name>
<organism evidence="1 2">
    <name type="scientific">Melittangium boletus DSM 14713</name>
    <dbReference type="NCBI Taxonomy" id="1294270"/>
    <lineage>
        <taxon>Bacteria</taxon>
        <taxon>Pseudomonadati</taxon>
        <taxon>Myxococcota</taxon>
        <taxon>Myxococcia</taxon>
        <taxon>Myxococcales</taxon>
        <taxon>Cystobacterineae</taxon>
        <taxon>Archangiaceae</taxon>
        <taxon>Melittangium</taxon>
    </lineage>
</organism>
<evidence type="ECO:0000313" key="2">
    <source>
        <dbReference type="Proteomes" id="UP000217289"/>
    </source>
</evidence>